<feature type="non-terminal residue" evidence="2">
    <location>
        <position position="55"/>
    </location>
</feature>
<dbReference type="InterPro" id="IPR027417">
    <property type="entry name" value="P-loop_NTPase"/>
</dbReference>
<proteinExistence type="predicted"/>
<feature type="domain" description="CTP synthase N-terminal" evidence="1">
    <location>
        <begin position="2"/>
        <end position="55"/>
    </location>
</feature>
<dbReference type="PANTHER" id="PTHR11550">
    <property type="entry name" value="CTP SYNTHASE"/>
    <property type="match status" value="1"/>
</dbReference>
<dbReference type="EMBL" id="UINC01124181">
    <property type="protein sequence ID" value="SVD01146.1"/>
    <property type="molecule type" value="Genomic_DNA"/>
</dbReference>
<dbReference type="InterPro" id="IPR017456">
    <property type="entry name" value="CTP_synthase_N"/>
</dbReference>
<dbReference type="GO" id="GO:0006241">
    <property type="term" value="P:CTP biosynthetic process"/>
    <property type="evidence" value="ECO:0007669"/>
    <property type="project" value="TreeGrafter"/>
</dbReference>
<dbReference type="PANTHER" id="PTHR11550:SF0">
    <property type="entry name" value="CTP SYNTHASE-RELATED"/>
    <property type="match status" value="1"/>
</dbReference>
<name>A0A382RU11_9ZZZZ</name>
<dbReference type="SUPFAM" id="SSF52540">
    <property type="entry name" value="P-loop containing nucleoside triphosphate hydrolases"/>
    <property type="match status" value="1"/>
</dbReference>
<protein>
    <recommendedName>
        <fullName evidence="1">CTP synthase N-terminal domain-containing protein</fullName>
    </recommendedName>
</protein>
<dbReference type="AlphaFoldDB" id="A0A382RU11"/>
<accession>A0A382RU11</accession>
<evidence type="ECO:0000313" key="2">
    <source>
        <dbReference type="EMBL" id="SVD01146.1"/>
    </source>
</evidence>
<organism evidence="2">
    <name type="scientific">marine metagenome</name>
    <dbReference type="NCBI Taxonomy" id="408172"/>
    <lineage>
        <taxon>unclassified sequences</taxon>
        <taxon>metagenomes</taxon>
        <taxon>ecological metagenomes</taxon>
    </lineage>
</organism>
<evidence type="ECO:0000259" key="1">
    <source>
        <dbReference type="Pfam" id="PF06418"/>
    </source>
</evidence>
<gene>
    <name evidence="2" type="ORF">METZ01_LOCUS354000</name>
</gene>
<reference evidence="2" key="1">
    <citation type="submission" date="2018-05" db="EMBL/GenBank/DDBJ databases">
        <authorList>
            <person name="Lanie J.A."/>
            <person name="Ng W.-L."/>
            <person name="Kazmierczak K.M."/>
            <person name="Andrzejewski T.M."/>
            <person name="Davidsen T.M."/>
            <person name="Wayne K.J."/>
            <person name="Tettelin H."/>
            <person name="Glass J.I."/>
            <person name="Rusch D."/>
            <person name="Podicherti R."/>
            <person name="Tsui H.-C.T."/>
            <person name="Winkler M.E."/>
        </authorList>
    </citation>
    <scope>NUCLEOTIDE SEQUENCE</scope>
</reference>
<sequence>MRYIIVTGGVLSGLGKGVTASSTGLLLQCAGYKVTAVKIDPYLNVDAGTMNPYEH</sequence>
<dbReference type="Pfam" id="PF06418">
    <property type="entry name" value="CTP_synth_N"/>
    <property type="match status" value="1"/>
</dbReference>
<dbReference type="Gene3D" id="3.40.50.300">
    <property type="entry name" value="P-loop containing nucleotide triphosphate hydrolases"/>
    <property type="match status" value="1"/>
</dbReference>
<dbReference type="GO" id="GO:0019856">
    <property type="term" value="P:pyrimidine nucleobase biosynthetic process"/>
    <property type="evidence" value="ECO:0007669"/>
    <property type="project" value="TreeGrafter"/>
</dbReference>
<dbReference type="InterPro" id="IPR004468">
    <property type="entry name" value="CTP_synthase"/>
</dbReference>
<dbReference type="GO" id="GO:0003883">
    <property type="term" value="F:CTP synthase activity"/>
    <property type="evidence" value="ECO:0007669"/>
    <property type="project" value="InterPro"/>
</dbReference>
<dbReference type="GO" id="GO:0042802">
    <property type="term" value="F:identical protein binding"/>
    <property type="evidence" value="ECO:0007669"/>
    <property type="project" value="TreeGrafter"/>
</dbReference>